<accession>A0AAW0ATB5</accession>
<dbReference type="InterPro" id="IPR046496">
    <property type="entry name" value="DUF6589"/>
</dbReference>
<dbReference type="EMBL" id="JAYKXP010000311">
    <property type="protein sequence ID" value="KAK7015832.1"/>
    <property type="molecule type" value="Genomic_DNA"/>
</dbReference>
<evidence type="ECO:0000313" key="3">
    <source>
        <dbReference type="EMBL" id="KAK7015832.1"/>
    </source>
</evidence>
<sequence length="1005" mass="113796">MFSLNGGSISTVSAPTPAHTWQHSTQHGFVAQESWHNYGIGESMNLDDGAATVEHYPSMISESDWENSFLEHFPATPHASHSSSATPTTSMHIYQQSPPWNASASRNTEMDHGHPAVLPETSARMSLSYILGNSHHTRSVTAETDITLSGSPAPCPDTVFAPDSHSDCLRPALPLLGTSSMKENRSPSAPLSPLADAAEIIPQSKRRKRMTEDEQAIDVLQYMKRNYCHLTLPKLIARIFDSENDTLINFRTHFCHDREFLLSFIGKLFDQSSGYEVLHDIIKLHALRVVEKEVDTEFVAAQRIVQNASKACNLDFLRNWSPSHLVAQLDMPTTKSLIVKMTTGRSTDENKLKDNQVLRDTVVLQLMHGRSNLSNYLQLGIGLSTWSMGASKQTTELLSHCGLSTSTVTIERAVNAIGQSSIDEGKLSPFPRFASYDNLNLCHSNTYEQRPDAPAKVQSGTFTLIYELPHISWKTMEIEPIINAFKQARPLTIDDITASEDQVLSFYEQTKVHLVQILLNHAEGFESYTGSRHPSLQHKPRHKLPRNRHNNFFPLRIAAIEEASVSGQILVHDDIFMNQLDCDNPSYPERGERLRKHAMPFCVDQLTLSRIRTAQRERARDLDPYHTRQIIQLVFGMFHFIMNLMWALLGVHRGTLDDLGSLSFFFAILDKVRLGQDRPDYHTLRMALMQILDGIVLAAWEKVHGYSSFPEFADSKPTPEQLLKLAEKIYTSYCFHESKADTSEDKAFFNLQLLLRDLLYVRELLDAVSAGDIGRCEDIFPDLAHIFRGAGSNNYSVEILWFLHNVKNVWTPEFANVMRECMIVNIDGHFMPTDLNIEHFIGYVKELFASKGIYSGWTRFGNVTAAVKALMTLRHRVAEETRLSYQKKGHTTPESVKKLVLRVADAVNKHQLQHFLPNRRPRNDTCHSVPDLLTKGRSLLLGRTLKAFNETVRALADAYTGRILREECFRELEEESRDTIPENMITFEDNGYTALNYAGLYDNIE</sequence>
<feature type="domain" description="DUF6589" evidence="2">
    <location>
        <begin position="486"/>
        <end position="890"/>
    </location>
</feature>
<evidence type="ECO:0000259" key="2">
    <source>
        <dbReference type="Pfam" id="PF20231"/>
    </source>
</evidence>
<keyword evidence="4" id="KW-1185">Reference proteome</keyword>
<dbReference type="Proteomes" id="UP001383192">
    <property type="component" value="Unassembled WGS sequence"/>
</dbReference>
<protein>
    <recommendedName>
        <fullName evidence="2">DUF6589 domain-containing protein</fullName>
    </recommendedName>
</protein>
<feature type="compositionally biased region" description="Low complexity" evidence="1">
    <location>
        <begin position="76"/>
        <end position="90"/>
    </location>
</feature>
<evidence type="ECO:0000313" key="4">
    <source>
        <dbReference type="Proteomes" id="UP001383192"/>
    </source>
</evidence>
<comment type="caution">
    <text evidence="3">The sequence shown here is derived from an EMBL/GenBank/DDBJ whole genome shotgun (WGS) entry which is preliminary data.</text>
</comment>
<feature type="region of interest" description="Disordered" evidence="1">
    <location>
        <begin position="76"/>
        <end position="111"/>
    </location>
</feature>
<evidence type="ECO:0000256" key="1">
    <source>
        <dbReference type="SAM" id="MobiDB-lite"/>
    </source>
</evidence>
<proteinExistence type="predicted"/>
<feature type="compositionally biased region" description="Polar residues" evidence="1">
    <location>
        <begin position="91"/>
        <end position="107"/>
    </location>
</feature>
<dbReference type="AlphaFoldDB" id="A0AAW0ATB5"/>
<reference evidence="3 4" key="1">
    <citation type="submission" date="2024-01" db="EMBL/GenBank/DDBJ databases">
        <title>A draft genome for a cacao thread blight-causing isolate of Paramarasmius palmivorus.</title>
        <authorList>
            <person name="Baruah I.K."/>
            <person name="Bukari Y."/>
            <person name="Amoako-Attah I."/>
            <person name="Meinhardt L.W."/>
            <person name="Bailey B.A."/>
            <person name="Cohen S.P."/>
        </authorList>
    </citation>
    <scope>NUCLEOTIDE SEQUENCE [LARGE SCALE GENOMIC DNA]</scope>
    <source>
        <strain evidence="3 4">GH-12</strain>
    </source>
</reference>
<feature type="region of interest" description="Disordered" evidence="1">
    <location>
        <begin position="1"/>
        <end position="24"/>
    </location>
</feature>
<organism evidence="3 4">
    <name type="scientific">Paramarasmius palmivorus</name>
    <dbReference type="NCBI Taxonomy" id="297713"/>
    <lineage>
        <taxon>Eukaryota</taxon>
        <taxon>Fungi</taxon>
        <taxon>Dikarya</taxon>
        <taxon>Basidiomycota</taxon>
        <taxon>Agaricomycotina</taxon>
        <taxon>Agaricomycetes</taxon>
        <taxon>Agaricomycetidae</taxon>
        <taxon>Agaricales</taxon>
        <taxon>Marasmiineae</taxon>
        <taxon>Marasmiaceae</taxon>
        <taxon>Paramarasmius</taxon>
    </lineage>
</organism>
<name>A0AAW0ATB5_9AGAR</name>
<dbReference type="Pfam" id="PF20231">
    <property type="entry name" value="DUF6589"/>
    <property type="match status" value="1"/>
</dbReference>
<gene>
    <name evidence="3" type="ORF">VNI00_019052</name>
</gene>